<accession>A0A6J6XR55</accession>
<keyword evidence="4" id="KW-0720">Serine protease</keyword>
<proteinExistence type="inferred from homology"/>
<evidence type="ECO:0000256" key="4">
    <source>
        <dbReference type="ARBA" id="ARBA00022825"/>
    </source>
</evidence>
<reference evidence="5" key="1">
    <citation type="submission" date="2020-05" db="EMBL/GenBank/DDBJ databases">
        <authorList>
            <person name="Chiriac C."/>
            <person name="Salcher M."/>
            <person name="Ghai R."/>
            <person name="Kavagutti S V."/>
        </authorList>
    </citation>
    <scope>NUCLEOTIDE SEQUENCE</scope>
</reference>
<evidence type="ECO:0000256" key="3">
    <source>
        <dbReference type="ARBA" id="ARBA00022801"/>
    </source>
</evidence>
<dbReference type="EMBL" id="CAFAAK010000069">
    <property type="protein sequence ID" value="CAB4798034.1"/>
    <property type="molecule type" value="Genomic_DNA"/>
</dbReference>
<dbReference type="InterPro" id="IPR005320">
    <property type="entry name" value="Peptidase_S51"/>
</dbReference>
<keyword evidence="3" id="KW-0378">Hydrolase</keyword>
<dbReference type="Pfam" id="PF03575">
    <property type="entry name" value="Peptidase_S51"/>
    <property type="match status" value="1"/>
</dbReference>
<evidence type="ECO:0000256" key="2">
    <source>
        <dbReference type="ARBA" id="ARBA00022670"/>
    </source>
</evidence>
<gene>
    <name evidence="5" type="ORF">UFOPK3024_00432</name>
</gene>
<dbReference type="SUPFAM" id="SSF52317">
    <property type="entry name" value="Class I glutamine amidotransferase-like"/>
    <property type="match status" value="1"/>
</dbReference>
<protein>
    <submittedName>
        <fullName evidence="5">Unannotated protein</fullName>
    </submittedName>
</protein>
<sequence>MICLQGGAEFGADCFAMDAALVQEAHRRGRTGPIVISALAGAPGREYDTANNNGIRHFSAIVESLTSDHEPLSVVAAPDARADSAGALAALESASIIVLPGGSPSRLLGALQDFAIDALLRRFLDSGGILMGASAGAMVLCERTWLPDRGRIDDGLGLVPQALVLPHWSPDGLSRLAAFGGAGTGITVLGLPEQSGVMVEITDSGTTFTAHGARESTIVEANGPTHAVRVGDCLTLPARIGP</sequence>
<dbReference type="GO" id="GO:0008236">
    <property type="term" value="F:serine-type peptidase activity"/>
    <property type="evidence" value="ECO:0007669"/>
    <property type="project" value="UniProtKB-KW"/>
</dbReference>
<organism evidence="5">
    <name type="scientific">freshwater metagenome</name>
    <dbReference type="NCBI Taxonomy" id="449393"/>
    <lineage>
        <taxon>unclassified sequences</taxon>
        <taxon>metagenomes</taxon>
        <taxon>ecological metagenomes</taxon>
    </lineage>
</organism>
<evidence type="ECO:0000256" key="1">
    <source>
        <dbReference type="ARBA" id="ARBA00006534"/>
    </source>
</evidence>
<dbReference type="Gene3D" id="3.40.50.880">
    <property type="match status" value="1"/>
</dbReference>
<dbReference type="InterPro" id="IPR029062">
    <property type="entry name" value="Class_I_gatase-like"/>
</dbReference>
<evidence type="ECO:0000313" key="5">
    <source>
        <dbReference type="EMBL" id="CAB4798034.1"/>
    </source>
</evidence>
<dbReference type="GO" id="GO:0006508">
    <property type="term" value="P:proteolysis"/>
    <property type="evidence" value="ECO:0007669"/>
    <property type="project" value="UniProtKB-KW"/>
</dbReference>
<comment type="similarity">
    <text evidence="1">Belongs to the peptidase S51 family.</text>
</comment>
<name>A0A6J6XR55_9ZZZZ</name>
<keyword evidence="2" id="KW-0645">Protease</keyword>
<dbReference type="AlphaFoldDB" id="A0A6J6XR55"/>